<sequence>MKRPDAWHDAYRAIYSTTGCIRLTVAQAAAQMGTSPKRVTQQYPYGWSGQGRGKTIRLDTLLDQEFKLY</sequence>
<protein>
    <submittedName>
        <fullName evidence="1">Uncharacterized protein</fullName>
    </submittedName>
</protein>
<dbReference type="Proteomes" id="UP001379600">
    <property type="component" value="Unassembled WGS sequence"/>
</dbReference>
<dbReference type="RefSeq" id="WP_337678998.1">
    <property type="nucleotide sequence ID" value="NZ_JBBFKB010000102.1"/>
</dbReference>
<evidence type="ECO:0000313" key="2">
    <source>
        <dbReference type="Proteomes" id="UP001379600"/>
    </source>
</evidence>
<proteinExistence type="predicted"/>
<comment type="caution">
    <text evidence="1">The sequence shown here is derived from an EMBL/GenBank/DDBJ whole genome shotgun (WGS) entry which is preliminary data.</text>
</comment>
<organism evidence="1 2">
    <name type="scientific">Faecalibacterium taiwanense</name>
    <dbReference type="NCBI Taxonomy" id="3030638"/>
    <lineage>
        <taxon>Bacteria</taxon>
        <taxon>Bacillati</taxon>
        <taxon>Bacillota</taxon>
        <taxon>Clostridia</taxon>
        <taxon>Eubacteriales</taxon>
        <taxon>Oscillospiraceae</taxon>
        <taxon>Faecalibacterium</taxon>
    </lineage>
</organism>
<dbReference type="EMBL" id="JBBFKC010000004">
    <property type="protein sequence ID" value="MEJ3690647.1"/>
    <property type="molecule type" value="Genomic_DNA"/>
</dbReference>
<dbReference type="AlphaFoldDB" id="A0AB35XYQ5"/>
<name>A0AB35XYQ5_9FIRM</name>
<gene>
    <name evidence="1" type="ORF">WF787_05310</name>
</gene>
<evidence type="ECO:0000313" key="1">
    <source>
        <dbReference type="EMBL" id="MEJ3690647.1"/>
    </source>
</evidence>
<keyword evidence="2" id="KW-1185">Reference proteome</keyword>
<accession>A0AB35XYQ5</accession>
<reference evidence="1 2" key="1">
    <citation type="submission" date="2024-03" db="EMBL/GenBank/DDBJ databases">
        <authorList>
            <person name="Plomp N."/>
            <person name="Harmsen H.J."/>
        </authorList>
    </citation>
    <scope>NUCLEOTIDE SEQUENCE [LARGE SCALE GENOMIC DNA]</scope>
    <source>
        <strain evidence="1 2">HTF-76H</strain>
    </source>
</reference>